<sequence>MPRYAVLLRGINVGRAKRVAMADLRSLLEDAGYTAVRTHLNSGNVVLTGEDADPADHAERIEGLIREQLGMEVRCAVLTADELRAVVEGNPFADVVDNGSRMMVCVYVRPIDPALAAGHPPVPQDPDRARVGDRAVYQWCPDGLMAAPDIGPYVKQRLAVDVTARNWNTITKLAELIQDRPPGRAGS</sequence>
<dbReference type="PANTHER" id="PTHR36439:SF1">
    <property type="entry name" value="DUF1697 DOMAIN-CONTAINING PROTEIN"/>
    <property type="match status" value="1"/>
</dbReference>
<evidence type="ECO:0000313" key="1">
    <source>
        <dbReference type="EMBL" id="TQM38604.1"/>
    </source>
</evidence>
<dbReference type="Pfam" id="PF08002">
    <property type="entry name" value="DUF1697"/>
    <property type="match status" value="1"/>
</dbReference>
<dbReference type="OrthoDB" id="9806494at2"/>
<dbReference type="SUPFAM" id="SSF160379">
    <property type="entry name" value="SP0830-like"/>
    <property type="match status" value="1"/>
</dbReference>
<reference evidence="1 2" key="1">
    <citation type="submission" date="2019-06" db="EMBL/GenBank/DDBJ databases">
        <title>Sequencing the genomes of 1000 actinobacteria strains.</title>
        <authorList>
            <person name="Klenk H.-P."/>
        </authorList>
    </citation>
    <scope>NUCLEOTIDE SEQUENCE [LARGE SCALE GENOMIC DNA]</scope>
    <source>
        <strain evidence="1 2">DSM 45511</strain>
    </source>
</reference>
<comment type="caution">
    <text evidence="1">The sequence shown here is derived from an EMBL/GenBank/DDBJ whole genome shotgun (WGS) entry which is preliminary data.</text>
</comment>
<dbReference type="AlphaFoldDB" id="A0A543FXX9"/>
<dbReference type="Gene3D" id="3.30.70.1280">
    <property type="entry name" value="SP0830-like domains"/>
    <property type="match status" value="1"/>
</dbReference>
<dbReference type="InterPro" id="IPR012545">
    <property type="entry name" value="DUF1697"/>
</dbReference>
<name>A0A543FXX9_9PSEU</name>
<proteinExistence type="predicted"/>
<evidence type="ECO:0000313" key="2">
    <source>
        <dbReference type="Proteomes" id="UP000319818"/>
    </source>
</evidence>
<dbReference type="EMBL" id="VFPH01000002">
    <property type="protein sequence ID" value="TQM38604.1"/>
    <property type="molecule type" value="Genomic_DNA"/>
</dbReference>
<dbReference type="PANTHER" id="PTHR36439">
    <property type="entry name" value="BLL4334 PROTEIN"/>
    <property type="match status" value="1"/>
</dbReference>
<protein>
    <submittedName>
        <fullName evidence="1">Uncharacterized protein (DUF1697 family)</fullName>
    </submittedName>
</protein>
<organism evidence="1 2">
    <name type="scientific">Pseudonocardia cypriaca</name>
    <dbReference type="NCBI Taxonomy" id="882449"/>
    <lineage>
        <taxon>Bacteria</taxon>
        <taxon>Bacillati</taxon>
        <taxon>Actinomycetota</taxon>
        <taxon>Actinomycetes</taxon>
        <taxon>Pseudonocardiales</taxon>
        <taxon>Pseudonocardiaceae</taxon>
        <taxon>Pseudonocardia</taxon>
    </lineage>
</organism>
<keyword evidence="2" id="KW-1185">Reference proteome</keyword>
<dbReference type="PIRSF" id="PIRSF008502">
    <property type="entry name" value="UCP008502"/>
    <property type="match status" value="1"/>
</dbReference>
<accession>A0A543FXX9</accession>
<dbReference type="Proteomes" id="UP000319818">
    <property type="component" value="Unassembled WGS sequence"/>
</dbReference>
<gene>
    <name evidence="1" type="ORF">FB388_5848</name>
</gene>
<dbReference type="RefSeq" id="WP_142105259.1">
    <property type="nucleotide sequence ID" value="NZ_VFPH01000002.1"/>
</dbReference>